<feature type="transmembrane region" description="Helical" evidence="1">
    <location>
        <begin position="12"/>
        <end position="30"/>
    </location>
</feature>
<feature type="transmembrane region" description="Helical" evidence="1">
    <location>
        <begin position="42"/>
        <end position="62"/>
    </location>
</feature>
<keyword evidence="1" id="KW-1133">Transmembrane helix</keyword>
<dbReference type="EMBL" id="SDHX01000001">
    <property type="protein sequence ID" value="RXK55635.1"/>
    <property type="molecule type" value="Genomic_DNA"/>
</dbReference>
<evidence type="ECO:0000313" key="2">
    <source>
        <dbReference type="EMBL" id="RXK55635.1"/>
    </source>
</evidence>
<dbReference type="RefSeq" id="WP_129047000.1">
    <property type="nucleotide sequence ID" value="NZ_SDHX01000001.1"/>
</dbReference>
<name>A0A4Q1C9G6_9BACT</name>
<proteinExistence type="predicted"/>
<evidence type="ECO:0000256" key="1">
    <source>
        <dbReference type="SAM" id="Phobius"/>
    </source>
</evidence>
<keyword evidence="1" id="KW-0472">Membrane</keyword>
<gene>
    <name evidence="2" type="ORF">ESB00_07035</name>
</gene>
<sequence length="114" mass="12502">MSHDAFTRLRYSLIGGAFGLMLSLLLISVLSSQPLIGLKKVLTGIFCAAMAGFFFANASCGVQHKRMWARGSPVTVENSGRGFYWFHLPMNFVFGIALSTFAILAWTGFIKIGF</sequence>
<organism evidence="2 3">
    <name type="scientific">Oleiharenicola lentus</name>
    <dbReference type="NCBI Taxonomy" id="2508720"/>
    <lineage>
        <taxon>Bacteria</taxon>
        <taxon>Pseudomonadati</taxon>
        <taxon>Verrucomicrobiota</taxon>
        <taxon>Opitutia</taxon>
        <taxon>Opitutales</taxon>
        <taxon>Opitutaceae</taxon>
        <taxon>Oleiharenicola</taxon>
    </lineage>
</organism>
<protein>
    <submittedName>
        <fullName evidence="2">Uncharacterized protein</fullName>
    </submittedName>
</protein>
<dbReference type="Proteomes" id="UP000290218">
    <property type="component" value="Unassembled WGS sequence"/>
</dbReference>
<dbReference type="AlphaFoldDB" id="A0A4Q1C9G6"/>
<comment type="caution">
    <text evidence="2">The sequence shown here is derived from an EMBL/GenBank/DDBJ whole genome shotgun (WGS) entry which is preliminary data.</text>
</comment>
<evidence type="ECO:0000313" key="3">
    <source>
        <dbReference type="Proteomes" id="UP000290218"/>
    </source>
</evidence>
<keyword evidence="3" id="KW-1185">Reference proteome</keyword>
<keyword evidence="1" id="KW-0812">Transmembrane</keyword>
<feature type="transmembrane region" description="Helical" evidence="1">
    <location>
        <begin position="83"/>
        <end position="109"/>
    </location>
</feature>
<reference evidence="2 3" key="1">
    <citation type="submission" date="2019-01" db="EMBL/GenBank/DDBJ databases">
        <title>Lacunisphaera sp. strain TWA-58.</title>
        <authorList>
            <person name="Chen W.-M."/>
        </authorList>
    </citation>
    <scope>NUCLEOTIDE SEQUENCE [LARGE SCALE GENOMIC DNA]</scope>
    <source>
        <strain evidence="2 3">TWA-58</strain>
    </source>
</reference>
<accession>A0A4Q1C9G6</accession>